<reference evidence="2" key="1">
    <citation type="submission" date="2021-01" db="EMBL/GenBank/DDBJ databases">
        <title>Fulvivirga kasyanovii gen. nov., sp nov., a novel member of the phylum Bacteroidetes isolated from seawater in a mussel farm.</title>
        <authorList>
            <person name="Zhao L.-H."/>
            <person name="Wang Z.-J."/>
        </authorList>
    </citation>
    <scope>NUCLEOTIDE SEQUENCE</scope>
    <source>
        <strain evidence="2">29W222</strain>
    </source>
</reference>
<evidence type="ECO:0000256" key="1">
    <source>
        <dbReference type="SAM" id="MobiDB-lite"/>
    </source>
</evidence>
<protein>
    <submittedName>
        <fullName evidence="2">Uncharacterized protein</fullName>
    </submittedName>
</protein>
<keyword evidence="3" id="KW-1185">Reference proteome</keyword>
<sequence>MIPEATSNKKRREELEQDSQRHKEAFEVELSEVIDKTKRIATSALVVGGSFALTYYLIKKLTSKDSEKKTNVDKNTESVTIQKNPSLFSTVGNVILTEMAVFLLDLAKERLINYIENLNSREDEHSKGA</sequence>
<feature type="compositionally biased region" description="Basic and acidic residues" evidence="1">
    <location>
        <begin position="11"/>
        <end position="21"/>
    </location>
</feature>
<organism evidence="2 3">
    <name type="scientific">Fulvivirga marina</name>
    <dbReference type="NCBI Taxonomy" id="2494733"/>
    <lineage>
        <taxon>Bacteria</taxon>
        <taxon>Pseudomonadati</taxon>
        <taxon>Bacteroidota</taxon>
        <taxon>Cytophagia</taxon>
        <taxon>Cytophagales</taxon>
        <taxon>Fulvivirgaceae</taxon>
        <taxon>Fulvivirga</taxon>
    </lineage>
</organism>
<name>A0A937G101_9BACT</name>
<evidence type="ECO:0000313" key="2">
    <source>
        <dbReference type="EMBL" id="MBL6449684.1"/>
    </source>
</evidence>
<gene>
    <name evidence="2" type="ORF">JMN32_25465</name>
</gene>
<dbReference type="EMBL" id="JAEUGD010000067">
    <property type="protein sequence ID" value="MBL6449684.1"/>
    <property type="molecule type" value="Genomic_DNA"/>
</dbReference>
<dbReference type="AlphaFoldDB" id="A0A937G101"/>
<dbReference type="Proteomes" id="UP000614216">
    <property type="component" value="Unassembled WGS sequence"/>
</dbReference>
<dbReference type="RefSeq" id="WP_202859230.1">
    <property type="nucleotide sequence ID" value="NZ_JAEUGD010000067.1"/>
</dbReference>
<comment type="caution">
    <text evidence="2">The sequence shown here is derived from an EMBL/GenBank/DDBJ whole genome shotgun (WGS) entry which is preliminary data.</text>
</comment>
<feature type="region of interest" description="Disordered" evidence="1">
    <location>
        <begin position="1"/>
        <end position="21"/>
    </location>
</feature>
<proteinExistence type="predicted"/>
<evidence type="ECO:0000313" key="3">
    <source>
        <dbReference type="Proteomes" id="UP000614216"/>
    </source>
</evidence>
<accession>A0A937G101</accession>